<dbReference type="InterPro" id="IPR010708">
    <property type="entry name" value="5'(3')-deoxyribonucleotidase"/>
</dbReference>
<dbReference type="EMBL" id="AP012057">
    <property type="protein sequence ID" value="BAN03806.1"/>
    <property type="molecule type" value="Genomic_DNA"/>
</dbReference>
<dbReference type="SUPFAM" id="SSF56784">
    <property type="entry name" value="HAD-like"/>
    <property type="match status" value="1"/>
</dbReference>
<reference evidence="3 4" key="1">
    <citation type="journal article" date="2013" name="Int. J. Syst. Evol. Microbiol.">
        <title>Ilumatobacter nonamiense sp. nov. and Ilumatobacter coccineum sp. nov., isolated from seashore sand.</title>
        <authorList>
            <person name="Matsumoto A."/>
            <person name="Kasai H."/>
            <person name="Matsuo Y."/>
            <person name="Shizuri Y."/>
            <person name="Ichikawa N."/>
            <person name="Fujita N."/>
            <person name="Omura S."/>
            <person name="Takahashi Y."/>
        </authorList>
    </citation>
    <scope>NUCLEOTIDE SEQUENCE [LARGE SCALE GENOMIC DNA]</scope>
    <source>
        <strain evidence="4">NBRC 103263 / KCTC 29153 / YM16-304</strain>
    </source>
</reference>
<organism evidence="3 4">
    <name type="scientific">Ilumatobacter coccineus (strain NBRC 103263 / KCTC 29153 / YM16-304)</name>
    <dbReference type="NCBI Taxonomy" id="1313172"/>
    <lineage>
        <taxon>Bacteria</taxon>
        <taxon>Bacillati</taxon>
        <taxon>Actinomycetota</taxon>
        <taxon>Acidimicrobiia</taxon>
        <taxon>Acidimicrobiales</taxon>
        <taxon>Ilumatobacteraceae</taxon>
        <taxon>Ilumatobacter</taxon>
    </lineage>
</organism>
<name>A0A6C7EIK8_ILUCY</name>
<evidence type="ECO:0000256" key="1">
    <source>
        <dbReference type="ARBA" id="ARBA00009589"/>
    </source>
</evidence>
<accession>A0A6C7EIK8</accession>
<evidence type="ECO:0000256" key="2">
    <source>
        <dbReference type="PIRSR" id="PIRSR610708-1"/>
    </source>
</evidence>
<evidence type="ECO:0008006" key="5">
    <source>
        <dbReference type="Google" id="ProtNLM"/>
    </source>
</evidence>
<dbReference type="GO" id="GO:0009264">
    <property type="term" value="P:deoxyribonucleotide catabolic process"/>
    <property type="evidence" value="ECO:0007669"/>
    <property type="project" value="InterPro"/>
</dbReference>
<dbReference type="Pfam" id="PF06941">
    <property type="entry name" value="NT5C"/>
    <property type="match status" value="1"/>
</dbReference>
<dbReference type="KEGG" id="aym:YM304_34920"/>
<dbReference type="RefSeq" id="WP_015443053.1">
    <property type="nucleotide sequence ID" value="NC_020520.1"/>
</dbReference>
<dbReference type="Proteomes" id="UP000011863">
    <property type="component" value="Chromosome"/>
</dbReference>
<comment type="similarity">
    <text evidence="1">Belongs to the 5'(3')-deoxyribonucleotidase family.</text>
</comment>
<dbReference type="OrthoDB" id="5242740at2"/>
<proteinExistence type="inferred from homology"/>
<protein>
    <recommendedName>
        <fullName evidence="5">5'-nucleotidase</fullName>
    </recommendedName>
</protein>
<feature type="active site" description="Proton donor" evidence="2">
    <location>
        <position position="13"/>
    </location>
</feature>
<evidence type="ECO:0000313" key="3">
    <source>
        <dbReference type="EMBL" id="BAN03806.1"/>
    </source>
</evidence>
<sequence>MADPQFILGVDLDGVVADHTYRFREILADIRGIDPESLPLERSWNFGEWGLGPDEYATLHRVAVMEYDMFATMPLIPGATEALWRLSDAGVWIRIITHRLYVHWGHAKAIGDTAAWLDTHRIPYRDLCFLGKKPQVEANAYIDDAPHNIEQLRAAGNTVIAFEQPYNRDVEGLRAKNWAEVEAIVTDLAAAHVGQFEAQLPGIDPGADRLDRRRD</sequence>
<dbReference type="InterPro" id="IPR036412">
    <property type="entry name" value="HAD-like_sf"/>
</dbReference>
<dbReference type="Gene3D" id="3.40.50.1000">
    <property type="entry name" value="HAD superfamily/HAD-like"/>
    <property type="match status" value="1"/>
</dbReference>
<feature type="active site" description="Nucleophile" evidence="2">
    <location>
        <position position="11"/>
    </location>
</feature>
<dbReference type="AlphaFoldDB" id="A0A6C7EIK8"/>
<keyword evidence="4" id="KW-1185">Reference proteome</keyword>
<gene>
    <name evidence="3" type="ORF">YM304_34920</name>
</gene>
<dbReference type="GO" id="GO:0008253">
    <property type="term" value="F:5'-nucleotidase activity"/>
    <property type="evidence" value="ECO:0007669"/>
    <property type="project" value="InterPro"/>
</dbReference>
<evidence type="ECO:0000313" key="4">
    <source>
        <dbReference type="Proteomes" id="UP000011863"/>
    </source>
</evidence>
<dbReference type="InterPro" id="IPR023214">
    <property type="entry name" value="HAD_sf"/>
</dbReference>